<organism evidence="3 4">
    <name type="scientific">Oceanobacillus picturae</name>
    <dbReference type="NCBI Taxonomy" id="171693"/>
    <lineage>
        <taxon>Bacteria</taxon>
        <taxon>Bacillati</taxon>
        <taxon>Bacillota</taxon>
        <taxon>Bacilli</taxon>
        <taxon>Bacillales</taxon>
        <taxon>Bacillaceae</taxon>
        <taxon>Oceanobacillus</taxon>
    </lineage>
</organism>
<dbReference type="EMBL" id="BBXV01000016">
    <property type="protein sequence ID" value="GAQ17573.1"/>
    <property type="molecule type" value="Genomic_DNA"/>
</dbReference>
<accession>A0A0U9H4G5</accession>
<dbReference type="Gene3D" id="3.40.630.30">
    <property type="match status" value="1"/>
</dbReference>
<sequence>MLIILTGALAQQGDRQYVVPFLTTTFTLLGGNYMKRYDVKHINNLFNFNLDSLVQQSKEEGFHFVERLVKDYQIGRNTFNHSGEGLFGVFNEYGLLVAIGGLNRDPFSNEQYIGRLRRFYVSKAYRRNGIGSLLVQRIIDEAKGNYKILVLHTDTEQADKFYTSIGFSKGDLYPNSSHFMEFNS</sequence>
<feature type="domain" description="N-acetyltransferase" evidence="2">
    <location>
        <begin position="32"/>
        <end position="184"/>
    </location>
</feature>
<dbReference type="AlphaFoldDB" id="A0A0U9H4G5"/>
<reference evidence="3 4" key="2">
    <citation type="journal article" date="2016" name="Genome Announc.">
        <title>Draft Genome Sequence of Oceanobacillus picturae Heshi-B3, Isolated from Fermented Rice Bran in a Traditional Japanese Seafood Dish.</title>
        <authorList>
            <person name="Akuzawa S."/>
            <person name="Nagaoka J."/>
            <person name="Kanekatsu M."/>
            <person name="Kanesaki Y."/>
            <person name="Suzuki T."/>
        </authorList>
    </citation>
    <scope>NUCLEOTIDE SEQUENCE [LARGE SCALE GENOMIC DNA]</scope>
    <source>
        <strain evidence="3 4">Heshi-B3</strain>
    </source>
</reference>
<keyword evidence="1 3" id="KW-0808">Transferase</keyword>
<evidence type="ECO:0000313" key="4">
    <source>
        <dbReference type="Proteomes" id="UP000052946"/>
    </source>
</evidence>
<evidence type="ECO:0000259" key="2">
    <source>
        <dbReference type="PROSITE" id="PS51186"/>
    </source>
</evidence>
<reference evidence="4" key="1">
    <citation type="submission" date="2015-07" db="EMBL/GenBank/DDBJ databases">
        <title>Draft Genome Sequence of Oceanobacillus picturae Heshi-B3 that Was Isolated from Fermented Rice Bran with Aging Salted Mackerel, Which Was Named Heshiko as Traditional Fermented Seafood in Japan.</title>
        <authorList>
            <person name="Akuzawa S."/>
            <person name="Nakagawa J."/>
            <person name="Kanekatsu T."/>
            <person name="Kanesaki Y."/>
            <person name="Suzuki T."/>
        </authorList>
    </citation>
    <scope>NUCLEOTIDE SEQUENCE [LARGE SCALE GENOMIC DNA]</scope>
    <source>
        <strain evidence="4">Heshi-B3</strain>
    </source>
</reference>
<dbReference type="PANTHER" id="PTHR13947">
    <property type="entry name" value="GNAT FAMILY N-ACETYLTRANSFERASE"/>
    <property type="match status" value="1"/>
</dbReference>
<evidence type="ECO:0000256" key="1">
    <source>
        <dbReference type="ARBA" id="ARBA00022679"/>
    </source>
</evidence>
<dbReference type="Pfam" id="PF00583">
    <property type="entry name" value="Acetyltransf_1"/>
    <property type="match status" value="1"/>
</dbReference>
<dbReference type="SUPFAM" id="SSF55729">
    <property type="entry name" value="Acyl-CoA N-acyltransferases (Nat)"/>
    <property type="match status" value="1"/>
</dbReference>
<dbReference type="CDD" id="cd04301">
    <property type="entry name" value="NAT_SF"/>
    <property type="match status" value="1"/>
</dbReference>
<dbReference type="Proteomes" id="UP000052946">
    <property type="component" value="Unassembled WGS sequence"/>
</dbReference>
<dbReference type="InterPro" id="IPR000182">
    <property type="entry name" value="GNAT_dom"/>
</dbReference>
<comment type="caution">
    <text evidence="3">The sequence shown here is derived from an EMBL/GenBank/DDBJ whole genome shotgun (WGS) entry which is preliminary data.</text>
</comment>
<dbReference type="InterPro" id="IPR050769">
    <property type="entry name" value="NAT_camello-type"/>
</dbReference>
<dbReference type="PANTHER" id="PTHR13947:SF37">
    <property type="entry name" value="LD18367P"/>
    <property type="match status" value="1"/>
</dbReference>
<dbReference type="InterPro" id="IPR016181">
    <property type="entry name" value="Acyl_CoA_acyltransferase"/>
</dbReference>
<evidence type="ECO:0000313" key="3">
    <source>
        <dbReference type="EMBL" id="GAQ17573.1"/>
    </source>
</evidence>
<protein>
    <submittedName>
        <fullName evidence="3">Ribosomal-protein-alanine acetyltransferase</fullName>
    </submittedName>
</protein>
<gene>
    <name evidence="3" type="ORF">OPHB3_1498</name>
</gene>
<dbReference type="GO" id="GO:0008080">
    <property type="term" value="F:N-acetyltransferase activity"/>
    <property type="evidence" value="ECO:0007669"/>
    <property type="project" value="InterPro"/>
</dbReference>
<dbReference type="PROSITE" id="PS51186">
    <property type="entry name" value="GNAT"/>
    <property type="match status" value="1"/>
</dbReference>
<name>A0A0U9H4G5_9BACI</name>
<proteinExistence type="predicted"/>